<evidence type="ECO:0000313" key="6">
    <source>
        <dbReference type="EMBL" id="CBY30674.1"/>
    </source>
</evidence>
<protein>
    <recommendedName>
        <fullName evidence="9">Troponin I</fullName>
    </recommendedName>
</protein>
<dbReference type="InterPro" id="IPR050875">
    <property type="entry name" value="Troponin_I"/>
</dbReference>
<organism evidence="5">
    <name type="scientific">Oikopleura dioica</name>
    <name type="common">Tunicate</name>
    <dbReference type="NCBI Taxonomy" id="34765"/>
    <lineage>
        <taxon>Eukaryota</taxon>
        <taxon>Metazoa</taxon>
        <taxon>Chordata</taxon>
        <taxon>Tunicata</taxon>
        <taxon>Appendicularia</taxon>
        <taxon>Copelata</taxon>
        <taxon>Oikopleuridae</taxon>
        <taxon>Oikopleura</taxon>
    </lineage>
</organism>
<dbReference type="InterPro" id="IPR038077">
    <property type="entry name" value="Troponin_sf"/>
</dbReference>
<keyword evidence="4" id="KW-0175">Coiled coil</keyword>
<dbReference type="AlphaFoldDB" id="E4X1G5"/>
<comment type="similarity">
    <text evidence="2">Belongs to the troponin I family.</text>
</comment>
<keyword evidence="8" id="KW-1185">Reference proteome</keyword>
<dbReference type="EMBL" id="FN655044">
    <property type="protein sequence ID" value="CBY37721.1"/>
    <property type="molecule type" value="Genomic_DNA"/>
</dbReference>
<name>E4X1G5_OIKDI</name>
<evidence type="ECO:0000256" key="1">
    <source>
        <dbReference type="ARBA" id="ARBA00001988"/>
    </source>
</evidence>
<dbReference type="InParanoid" id="E4X1G5"/>
<evidence type="ECO:0008006" key="9">
    <source>
        <dbReference type="Google" id="ProtNLM"/>
    </source>
</evidence>
<dbReference type="OrthoDB" id="371899at2759"/>
<dbReference type="InterPro" id="IPR001978">
    <property type="entry name" value="Troponin"/>
</dbReference>
<dbReference type="GO" id="GO:0005861">
    <property type="term" value="C:troponin complex"/>
    <property type="evidence" value="ECO:0007669"/>
    <property type="project" value="InterPro"/>
</dbReference>
<evidence type="ECO:0000313" key="8">
    <source>
        <dbReference type="Proteomes" id="UP000001307"/>
    </source>
</evidence>
<reference evidence="5" key="1">
    <citation type="journal article" date="2010" name="Science">
        <title>Plasticity of animal genome architecture unmasked by rapid evolution of a pelagic tunicate.</title>
        <authorList>
            <person name="Denoeud F."/>
            <person name="Henriet S."/>
            <person name="Mungpakdee S."/>
            <person name="Aury J.M."/>
            <person name="Da Silva C."/>
            <person name="Brinkmann H."/>
            <person name="Mikhaleva J."/>
            <person name="Olsen L.C."/>
            <person name="Jubin C."/>
            <person name="Canestro C."/>
            <person name="Bouquet J.M."/>
            <person name="Danks G."/>
            <person name="Poulain J."/>
            <person name="Campsteijn C."/>
            <person name="Adamski M."/>
            <person name="Cross I."/>
            <person name="Yadetie F."/>
            <person name="Muffato M."/>
            <person name="Louis A."/>
            <person name="Butcher S."/>
            <person name="Tsagkogeorga G."/>
            <person name="Konrad A."/>
            <person name="Singh S."/>
            <person name="Jensen M.F."/>
            <person name="Cong E.H."/>
            <person name="Eikeseth-Otteraa H."/>
            <person name="Noel B."/>
            <person name="Anthouard V."/>
            <person name="Porcel B.M."/>
            <person name="Kachouri-Lafond R."/>
            <person name="Nishino A."/>
            <person name="Ugolini M."/>
            <person name="Chourrout P."/>
            <person name="Nishida H."/>
            <person name="Aasland R."/>
            <person name="Huzurbazar S."/>
            <person name="Westhof E."/>
            <person name="Delsuc F."/>
            <person name="Lehrach H."/>
            <person name="Reinhardt R."/>
            <person name="Weissenbach J."/>
            <person name="Roy S.W."/>
            <person name="Artiguenave F."/>
            <person name="Postlethwait J.H."/>
            <person name="Manak J.R."/>
            <person name="Thompson E.M."/>
            <person name="Jaillon O."/>
            <person name="Du Pasquier L."/>
            <person name="Boudinot P."/>
            <person name="Liberles D.A."/>
            <person name="Volff J.N."/>
            <person name="Philippe H."/>
            <person name="Lenhard B."/>
            <person name="Roest Crollius H."/>
            <person name="Wincker P."/>
            <person name="Chourrout D."/>
        </authorList>
    </citation>
    <scope>NUCLEOTIDE SEQUENCE [LARGE SCALE GENOMIC DNA]</scope>
</reference>
<dbReference type="SUPFAM" id="SSF90250">
    <property type="entry name" value="Troponin coil-coiled subunits"/>
    <property type="match status" value="1"/>
</dbReference>
<dbReference type="EMBL" id="FN654280">
    <property type="protein sequence ID" value="CBY30674.1"/>
    <property type="molecule type" value="Genomic_DNA"/>
</dbReference>
<evidence type="ECO:0000256" key="3">
    <source>
        <dbReference type="ARBA" id="ARBA00023179"/>
    </source>
</evidence>
<dbReference type="GO" id="GO:0006936">
    <property type="term" value="P:muscle contraction"/>
    <property type="evidence" value="ECO:0007669"/>
    <property type="project" value="TreeGrafter"/>
</dbReference>
<dbReference type="Gene3D" id="1.20.5.350">
    <property type="match status" value="1"/>
</dbReference>
<evidence type="ECO:0000313" key="7">
    <source>
        <dbReference type="EMBL" id="CBY37721.1"/>
    </source>
</evidence>
<dbReference type="Proteomes" id="UP000001307">
    <property type="component" value="Unassembled WGS sequence"/>
</dbReference>
<dbReference type="EMBL" id="FN653021">
    <property type="protein sequence ID" value="CBY23645.1"/>
    <property type="molecule type" value="Genomic_DNA"/>
</dbReference>
<dbReference type="Pfam" id="PF00992">
    <property type="entry name" value="Troponin"/>
    <property type="match status" value="1"/>
</dbReference>
<feature type="coiled-coil region" evidence="4">
    <location>
        <begin position="78"/>
        <end position="105"/>
    </location>
</feature>
<proteinExistence type="inferred from homology"/>
<comment type="function">
    <text evidence="1">Troponin I is the inhibitory subunit of troponin, the thin filament regulatory complex which confers calcium-sensitivity to striated muscle actomyosin ATPase activity.</text>
</comment>
<keyword evidence="3" id="KW-0514">Muscle protein</keyword>
<evidence type="ECO:0000256" key="4">
    <source>
        <dbReference type="SAM" id="Coils"/>
    </source>
</evidence>
<dbReference type="PANTHER" id="PTHR13738">
    <property type="entry name" value="TROPONIN I"/>
    <property type="match status" value="1"/>
</dbReference>
<evidence type="ECO:0000256" key="2">
    <source>
        <dbReference type="ARBA" id="ARBA00009930"/>
    </source>
</evidence>
<dbReference type="Proteomes" id="UP000011014">
    <property type="component" value="Unassembled WGS sequence"/>
</dbReference>
<sequence>MGEDKKLDQKRKLFLKSKLLDFALKRAEENAKEKAEKKAAKINERLPPLPDVSSLDEDAIRQLCRELHAQTDKTDDNRYDLEAKNVKMTKEIVELRKRVQEVKERFKKPALKRVRISADQMLKTLLGGKGKAEQIDMRQNLKKK</sequence>
<gene>
    <name evidence="5" type="ORF">GSOID_T00016101001</name>
    <name evidence="6" type="ORF">GSOID_T00018555001</name>
    <name evidence="7" type="ORF">GSOID_T00031206001</name>
</gene>
<accession>E4X1G5</accession>
<evidence type="ECO:0000313" key="5">
    <source>
        <dbReference type="EMBL" id="CBY23645.1"/>
    </source>
</evidence>
<dbReference type="PANTHER" id="PTHR13738:SF1">
    <property type="entry name" value="TROPONIN I"/>
    <property type="match status" value="1"/>
</dbReference>